<accession>A0A7W9CUT3</accession>
<dbReference type="EMBL" id="JACHOO010000002">
    <property type="protein sequence ID" value="MBB5751757.1"/>
    <property type="molecule type" value="Genomic_DNA"/>
</dbReference>
<dbReference type="RefSeq" id="WP_246429612.1">
    <property type="nucleotide sequence ID" value="NZ_JACHOO010000002.1"/>
</dbReference>
<comment type="caution">
    <text evidence="1">The sequence shown here is derived from an EMBL/GenBank/DDBJ whole genome shotgun (WGS) entry which is preliminary data.</text>
</comment>
<keyword evidence="2" id="KW-1185">Reference proteome</keyword>
<evidence type="ECO:0000313" key="2">
    <source>
        <dbReference type="Proteomes" id="UP000523821"/>
    </source>
</evidence>
<sequence>MLRLSEEGEGIVRLELGDPPSDRDEADYLAALEAIALRRSPFALVVELSGGRKFGHEGERAQALWFKRTRATMDATCRACAIVRPTPTAAMQNTFSRLWSFPVLVTADREEGLAFARRHLAARGLGA</sequence>
<evidence type="ECO:0000313" key="1">
    <source>
        <dbReference type="EMBL" id="MBB5751757.1"/>
    </source>
</evidence>
<gene>
    <name evidence="1" type="ORF">GGQ63_000809</name>
</gene>
<proteinExistence type="predicted"/>
<dbReference type="AlphaFoldDB" id="A0A7W9CUT3"/>
<evidence type="ECO:0008006" key="3">
    <source>
        <dbReference type="Google" id="ProtNLM"/>
    </source>
</evidence>
<name>A0A7W9CUT3_9HYPH</name>
<organism evidence="1 2">
    <name type="scientific">Prosthecomicrobium pneumaticum</name>
    <dbReference type="NCBI Taxonomy" id="81895"/>
    <lineage>
        <taxon>Bacteria</taxon>
        <taxon>Pseudomonadati</taxon>
        <taxon>Pseudomonadota</taxon>
        <taxon>Alphaproteobacteria</taxon>
        <taxon>Hyphomicrobiales</taxon>
        <taxon>Kaistiaceae</taxon>
        <taxon>Prosthecomicrobium</taxon>
    </lineage>
</organism>
<reference evidence="1 2" key="1">
    <citation type="submission" date="2020-08" db="EMBL/GenBank/DDBJ databases">
        <title>Genomic Encyclopedia of Type Strains, Phase IV (KMG-IV): sequencing the most valuable type-strain genomes for metagenomic binning, comparative biology and taxonomic classification.</title>
        <authorList>
            <person name="Goeker M."/>
        </authorList>
    </citation>
    <scope>NUCLEOTIDE SEQUENCE [LARGE SCALE GENOMIC DNA]</scope>
    <source>
        <strain evidence="1 2">DSM 16268</strain>
    </source>
</reference>
<dbReference type="Proteomes" id="UP000523821">
    <property type="component" value="Unassembled WGS sequence"/>
</dbReference>
<protein>
    <recommendedName>
        <fullName evidence="3">STAS/SEC14 domain-containing protein</fullName>
    </recommendedName>
</protein>